<dbReference type="EMBL" id="MU006238">
    <property type="protein sequence ID" value="KAF2820974.1"/>
    <property type="molecule type" value="Genomic_DNA"/>
</dbReference>
<sequence>MLAAEEAEEADRETARATATETIGTLGSTSPASDPLIAQAAAVIAQARHAPDIRNHALVSPSAEDQRTIAVRLAYEALRPRDQAHPNRAQAGSDGAQNERTPDQAERDPVEEERAPDADSDTPSRRILSVAEASRRLAAQLGLNTDPDPRRESTQQAPSGVATQTVLLAQPQPLRPGQASVVLRGEQRTPASQQQVRIERTPEYLQDRDTPILLRGADSPTHGGRASPEQLREAARLGAGLRAPSTDVPISISPSLAADQAATTTEAEEPIIITGEEGTPDPPIDVEALPDVEAEDVPQIVAGEEARAAELRAIFLTGGRERRVSESLGHNGDFRQRWDSAWGKGGPDDHRGPAAGGPARH</sequence>
<proteinExistence type="predicted"/>
<keyword evidence="3" id="KW-1185">Reference proteome</keyword>
<accession>A0A6A6ZKU9</accession>
<evidence type="ECO:0000313" key="3">
    <source>
        <dbReference type="Proteomes" id="UP000799424"/>
    </source>
</evidence>
<feature type="compositionally biased region" description="Basic and acidic residues" evidence="1">
    <location>
        <begin position="100"/>
        <end position="117"/>
    </location>
</feature>
<feature type="compositionally biased region" description="Acidic residues" evidence="1">
    <location>
        <begin position="1"/>
        <end position="11"/>
    </location>
</feature>
<feature type="region of interest" description="Disordered" evidence="1">
    <location>
        <begin position="1"/>
        <end position="33"/>
    </location>
</feature>
<organism evidence="2 3">
    <name type="scientific">Ophiobolus disseminans</name>
    <dbReference type="NCBI Taxonomy" id="1469910"/>
    <lineage>
        <taxon>Eukaryota</taxon>
        <taxon>Fungi</taxon>
        <taxon>Dikarya</taxon>
        <taxon>Ascomycota</taxon>
        <taxon>Pezizomycotina</taxon>
        <taxon>Dothideomycetes</taxon>
        <taxon>Pleosporomycetidae</taxon>
        <taxon>Pleosporales</taxon>
        <taxon>Pleosporineae</taxon>
        <taxon>Phaeosphaeriaceae</taxon>
        <taxon>Ophiobolus</taxon>
    </lineage>
</organism>
<dbReference type="AlphaFoldDB" id="A0A6A6ZKU9"/>
<feature type="region of interest" description="Disordered" evidence="1">
    <location>
        <begin position="74"/>
        <end position="286"/>
    </location>
</feature>
<feature type="compositionally biased region" description="Polar residues" evidence="1">
    <location>
        <begin position="154"/>
        <end position="167"/>
    </location>
</feature>
<feature type="compositionally biased region" description="Basic and acidic residues" evidence="1">
    <location>
        <begin position="197"/>
        <end position="210"/>
    </location>
</feature>
<evidence type="ECO:0000313" key="2">
    <source>
        <dbReference type="EMBL" id="KAF2820974.1"/>
    </source>
</evidence>
<reference evidence="2" key="1">
    <citation type="journal article" date="2020" name="Stud. Mycol.">
        <title>101 Dothideomycetes genomes: a test case for predicting lifestyles and emergence of pathogens.</title>
        <authorList>
            <person name="Haridas S."/>
            <person name="Albert R."/>
            <person name="Binder M."/>
            <person name="Bloem J."/>
            <person name="Labutti K."/>
            <person name="Salamov A."/>
            <person name="Andreopoulos B."/>
            <person name="Baker S."/>
            <person name="Barry K."/>
            <person name="Bills G."/>
            <person name="Bluhm B."/>
            <person name="Cannon C."/>
            <person name="Castanera R."/>
            <person name="Culley D."/>
            <person name="Daum C."/>
            <person name="Ezra D."/>
            <person name="Gonzalez J."/>
            <person name="Henrissat B."/>
            <person name="Kuo A."/>
            <person name="Liang C."/>
            <person name="Lipzen A."/>
            <person name="Lutzoni F."/>
            <person name="Magnuson J."/>
            <person name="Mondo S."/>
            <person name="Nolan M."/>
            <person name="Ohm R."/>
            <person name="Pangilinan J."/>
            <person name="Park H.-J."/>
            <person name="Ramirez L."/>
            <person name="Alfaro M."/>
            <person name="Sun H."/>
            <person name="Tritt A."/>
            <person name="Yoshinaga Y."/>
            <person name="Zwiers L.-H."/>
            <person name="Turgeon B."/>
            <person name="Goodwin S."/>
            <person name="Spatafora J."/>
            <person name="Crous P."/>
            <person name="Grigoriev I."/>
        </authorList>
    </citation>
    <scope>NUCLEOTIDE SEQUENCE</scope>
    <source>
        <strain evidence="2">CBS 113818</strain>
    </source>
</reference>
<feature type="compositionally biased region" description="Polar residues" evidence="1">
    <location>
        <begin position="23"/>
        <end position="32"/>
    </location>
</feature>
<feature type="region of interest" description="Disordered" evidence="1">
    <location>
        <begin position="325"/>
        <end position="361"/>
    </location>
</feature>
<evidence type="ECO:0000256" key="1">
    <source>
        <dbReference type="SAM" id="MobiDB-lite"/>
    </source>
</evidence>
<dbReference type="Proteomes" id="UP000799424">
    <property type="component" value="Unassembled WGS sequence"/>
</dbReference>
<feature type="compositionally biased region" description="Low complexity" evidence="1">
    <location>
        <begin position="261"/>
        <end position="277"/>
    </location>
</feature>
<gene>
    <name evidence="2" type="ORF">CC86DRAFT_411296</name>
</gene>
<protein>
    <submittedName>
        <fullName evidence="2">Uncharacterized protein</fullName>
    </submittedName>
</protein>
<name>A0A6A6ZKU9_9PLEO</name>